<feature type="initiator methionine" description="Removed; by host" evidence="11">
    <location>
        <position position="1"/>
    </location>
</feature>
<organism evidence="13 14">
    <name type="scientific">Suid betaherpesvirus 2</name>
    <dbReference type="NCBI Taxonomy" id="1608255"/>
    <lineage>
        <taxon>Viruses</taxon>
        <taxon>Duplodnaviria</taxon>
        <taxon>Heunggongvirae</taxon>
        <taxon>Peploviricota</taxon>
        <taxon>Herviviricetes</taxon>
        <taxon>Herpesvirales</taxon>
        <taxon>Orthoherpesviridae</taxon>
        <taxon>Betaherpesvirinae</taxon>
        <taxon>Roseolovirus</taxon>
        <taxon>Roseolovirus suidbeta2</taxon>
    </lineage>
</organism>
<evidence type="ECO:0000256" key="8">
    <source>
        <dbReference type="ARBA" id="ARBA00023136"/>
    </source>
</evidence>
<comment type="subcellular location">
    <subcellularLocation>
        <location evidence="11">Virion tegument</location>
    </subcellularLocation>
    <subcellularLocation>
        <location evidence="11">Virion membrane</location>
        <topology evidence="11">Lipid-anchor</topology>
    </subcellularLocation>
    <subcellularLocation>
        <location evidence="11">Host cell membrane</location>
        <topology evidence="11">Lipid-anchor</topology>
        <orientation evidence="11">Cytoplasmic side</orientation>
    </subcellularLocation>
    <subcellularLocation>
        <location evidence="11">Host Golgi apparatus membrane</location>
        <topology evidence="11">Lipid-anchor</topology>
        <orientation evidence="11">Cytoplasmic side</orientation>
    </subcellularLocation>
    <text evidence="11">Virion membrane-associated tegument protein. Associates with host membrane lipids rafts. During virion morphogenesis, this protein probably accumulates in the endosomes and trans-Golgi where secondary envelopment occurs. It is probably transported to the cell surface from where it is endocytosed and directed to the trans-Golgi network (TGN).</text>
</comment>
<keyword evidence="10 11" id="KW-0449">Lipoprotein</keyword>
<evidence type="ECO:0000256" key="9">
    <source>
        <dbReference type="ARBA" id="ARBA00023139"/>
    </source>
</evidence>
<feature type="region of interest" description="Disordered" evidence="12">
    <location>
        <begin position="38"/>
        <end position="70"/>
    </location>
</feature>
<comment type="PTM">
    <text evidence="11">Myristoylation and palmitoylation (probably on one or more of the nearby cysteines at the N-terminus) enable membrane-binding and Golgi apparatus-specific targeting and are essential for efficient packaging.</text>
</comment>
<evidence type="ECO:0000256" key="1">
    <source>
        <dbReference type="ARBA" id="ARBA00022511"/>
    </source>
</evidence>
<dbReference type="GO" id="GO:0020002">
    <property type="term" value="C:host cell plasma membrane"/>
    <property type="evidence" value="ECO:0007669"/>
    <property type="project" value="UniProtKB-SubCell"/>
</dbReference>
<dbReference type="GO" id="GO:0019033">
    <property type="term" value="C:viral tegument"/>
    <property type="evidence" value="ECO:0007669"/>
    <property type="project" value="UniProtKB-SubCell"/>
</dbReference>
<dbReference type="EMBL" id="KF017583">
    <property type="protein sequence ID" value="AGT99263.1"/>
    <property type="molecule type" value="Genomic_DNA"/>
</dbReference>
<comment type="subunit">
    <text evidence="11">Interacts with cytoplasmic envelopment protein 2; this interaction is essential for the proper localization of each protein to the assembly complex and thus for the production of infectious virus.</text>
</comment>
<feature type="lipid moiety-binding region" description="N-myristoyl glycine; by host" evidence="11">
    <location>
        <position position="2"/>
    </location>
</feature>
<dbReference type="Proteomes" id="UP000243849">
    <property type="component" value="Segment"/>
</dbReference>
<keyword evidence="14" id="KW-1185">Reference proteome</keyword>
<keyword evidence="4 11" id="KW-0519">Myristate</keyword>
<evidence type="ECO:0000313" key="13">
    <source>
        <dbReference type="EMBL" id="AGT99263.1"/>
    </source>
</evidence>
<proteinExistence type="inferred from homology"/>
<dbReference type="RefSeq" id="YP_008493008.1">
    <property type="nucleotide sequence ID" value="NC_022233.1"/>
</dbReference>
<keyword evidence="2 11" id="KW-0597">Phosphoprotein</keyword>
<dbReference type="InterPro" id="IPR020170">
    <property type="entry name" value="Herpes_UL11_megaloV/roseoloV"/>
</dbReference>
<evidence type="ECO:0000256" key="2">
    <source>
        <dbReference type="ARBA" id="ARBA00022553"/>
    </source>
</evidence>
<evidence type="ECO:0000256" key="10">
    <source>
        <dbReference type="ARBA" id="ARBA00023288"/>
    </source>
</evidence>
<evidence type="ECO:0000256" key="7">
    <source>
        <dbReference type="ARBA" id="ARBA00022870"/>
    </source>
</evidence>
<keyword evidence="9 11" id="KW-0564">Palmitate</keyword>
<evidence type="ECO:0000256" key="12">
    <source>
        <dbReference type="SAM" id="MobiDB-lite"/>
    </source>
</evidence>
<dbReference type="HAMAP" id="MF_04041">
    <property type="entry name" value="HSV_CEP3_betahv"/>
    <property type="match status" value="1"/>
</dbReference>
<gene>
    <name evidence="13" type="primary">U71</name>
</gene>
<dbReference type="GeneID" id="16747458"/>
<dbReference type="InterPro" id="IPR034705">
    <property type="entry name" value="HSV_CEP3_betahv"/>
</dbReference>
<protein>
    <recommendedName>
        <fullName evidence="11">Cytoplasmic envelopment protein 3</fullName>
    </recommendedName>
</protein>
<feature type="compositionally biased region" description="Basic and acidic residues" evidence="12">
    <location>
        <begin position="52"/>
        <end position="63"/>
    </location>
</feature>
<accession>U3GVB8</accession>
<keyword evidence="7 11" id="KW-1043">Host membrane</keyword>
<evidence type="ECO:0000256" key="3">
    <source>
        <dbReference type="ARBA" id="ARBA00022580"/>
    </source>
</evidence>
<keyword evidence="6 11" id="KW-0946">Virion</keyword>
<dbReference type="GO" id="GO:0046760">
    <property type="term" value="P:viral budding from Golgi membrane"/>
    <property type="evidence" value="ECO:0007669"/>
    <property type="project" value="UniProtKB-UniRule"/>
</dbReference>
<dbReference type="KEGG" id="vg:16747458"/>
<evidence type="ECO:0000313" key="14">
    <source>
        <dbReference type="Proteomes" id="UP000243849"/>
    </source>
</evidence>
<comment type="similarity">
    <text evidence="11">Belongs to the herpesviridae cytoplasmic envelopment protein 3 family.</text>
</comment>
<dbReference type="GO" id="GO:0055036">
    <property type="term" value="C:virion membrane"/>
    <property type="evidence" value="ECO:0007669"/>
    <property type="project" value="UniProtKB-SubCell"/>
</dbReference>
<dbReference type="Pfam" id="PF17474">
    <property type="entry name" value="U71"/>
    <property type="match status" value="1"/>
</dbReference>
<evidence type="ECO:0000256" key="5">
    <source>
        <dbReference type="ARBA" id="ARBA00022812"/>
    </source>
</evidence>
<evidence type="ECO:0000256" key="4">
    <source>
        <dbReference type="ARBA" id="ARBA00022707"/>
    </source>
</evidence>
<keyword evidence="8 11" id="KW-0472">Membrane</keyword>
<keyword evidence="3 11" id="KW-0920">Virion tegument</keyword>
<comment type="PTM">
    <text evidence="11">Phosphorylated. Phosphorylation does not seem to be required for recycling to the host Golgi apparatus. Packaging is selective for underphosphorylated forms.</text>
</comment>
<comment type="function">
    <text evidence="11">Plays an important role in the cytoplasmic envelopment of tegument proteins and capsids during the assembly and egress processes. Participates also in viral entry at the fusion step probably by regulating the core fusion machinery.</text>
</comment>
<feature type="compositionally biased region" description="Acidic residues" evidence="12">
    <location>
        <begin position="41"/>
        <end position="51"/>
    </location>
</feature>
<evidence type="ECO:0000256" key="6">
    <source>
        <dbReference type="ARBA" id="ARBA00022844"/>
    </source>
</evidence>
<name>U3GVB8_9BETA</name>
<reference evidence="13 14" key="1">
    <citation type="submission" date="2013-05" db="EMBL/GenBank/DDBJ databases">
        <title>Genome organization and molecular characterization of porcine cytomegalovirus.</title>
        <authorList>
            <person name="Gu W."/>
            <person name="Zhou L."/>
            <person name="Ge X."/>
            <person name="Guo X."/>
            <person name="Yang H."/>
        </authorList>
    </citation>
    <scope>NUCLEOTIDE SEQUENCE [LARGE SCALE GENOMIC DNA]</scope>
    <source>
        <strain evidence="13 14">BJ09</strain>
    </source>
</reference>
<keyword evidence="1 11" id="KW-1032">Host cell membrane</keyword>
<sequence length="70" mass="7752">MGSQCCKRICCKLPGTTPNAITDVYGNAINITEEFQKIDIETSDEEDDSSDGETKKLLKDEGNRSMTYQA</sequence>
<keyword evidence="5 11" id="KW-1040">Host Golgi apparatus</keyword>
<evidence type="ECO:0000256" key="11">
    <source>
        <dbReference type="HAMAP-Rule" id="MF_04041"/>
    </source>
</evidence>
<dbReference type="GO" id="GO:0044178">
    <property type="term" value="C:host cell Golgi membrane"/>
    <property type="evidence" value="ECO:0007669"/>
    <property type="project" value="UniProtKB-SubCell"/>
</dbReference>